<dbReference type="AlphaFoldDB" id="A0A381E3Q7"/>
<protein>
    <submittedName>
        <fullName evidence="1">Uncharacterized protein</fullName>
    </submittedName>
</protein>
<accession>A0A381E3Q7</accession>
<reference evidence="1 2" key="1">
    <citation type="submission" date="2018-06" db="EMBL/GenBank/DDBJ databases">
        <authorList>
            <consortium name="Pathogen Informatics"/>
            <person name="Doyle S."/>
        </authorList>
    </citation>
    <scope>NUCLEOTIDE SEQUENCE [LARGE SCALE GENOMIC DNA]</scope>
    <source>
        <strain evidence="1 2">NCTC13294</strain>
    </source>
</reference>
<dbReference type="EMBL" id="UFUW01000001">
    <property type="protein sequence ID" value="SUX20709.1"/>
    <property type="molecule type" value="Genomic_DNA"/>
</dbReference>
<dbReference type="RefSeq" id="WP_115611064.1">
    <property type="nucleotide sequence ID" value="NZ_JBHLZC010000001.1"/>
</dbReference>
<evidence type="ECO:0000313" key="1">
    <source>
        <dbReference type="EMBL" id="SUX20709.1"/>
    </source>
</evidence>
<evidence type="ECO:0000313" key="2">
    <source>
        <dbReference type="Proteomes" id="UP000254572"/>
    </source>
</evidence>
<dbReference type="OrthoDB" id="6696432at2"/>
<proteinExistence type="predicted"/>
<name>A0A381E3Q7_9GAMM</name>
<dbReference type="Proteomes" id="UP000254572">
    <property type="component" value="Unassembled WGS sequence"/>
</dbReference>
<organism evidence="1 2">
    <name type="scientific">Cardiobacterium valvarum</name>
    <dbReference type="NCBI Taxonomy" id="194702"/>
    <lineage>
        <taxon>Bacteria</taxon>
        <taxon>Pseudomonadati</taxon>
        <taxon>Pseudomonadota</taxon>
        <taxon>Gammaproteobacteria</taxon>
        <taxon>Cardiobacteriales</taxon>
        <taxon>Cardiobacteriaceae</taxon>
        <taxon>Cardiobacterium</taxon>
    </lineage>
</organism>
<gene>
    <name evidence="1" type="ORF">NCTC13294_00813</name>
</gene>
<keyword evidence="2" id="KW-1185">Reference proteome</keyword>
<sequence length="283" mass="31066">MYVNNIEMPVTLYLSSDDQAPVLTNANLSVILKACLVTGYGSKTGAGWTMPYEDAARNTRVFAPKHAGELDSYLRIKDNGSGNSTVQAYREMTGIDAGEKILELASPYEYGRNNLDGRWAVIASARSVVVWIYSGYSTGGHIGQMLFYGDTASAHDGSRCLLLAHSGGSYRDGSTSSLFHYDSADAGAKARSYRDDNGVREQDFLSLFSVPRETAGQYLAPVYMQNGANLYPVPGIHTSTRAADNLTEINDDGIPYIVLHSYGYNSLSRTFARLVIRTDKWRY</sequence>